<geneLocation type="plasmid" evidence="3 4">
    <name>punnamed</name>
</geneLocation>
<name>A0ABY5C5F6_9LACO</name>
<dbReference type="InterPro" id="IPR025580">
    <property type="entry name" value="Gp46"/>
</dbReference>
<dbReference type="Pfam" id="PF14265">
    <property type="entry name" value="DUF4355"/>
    <property type="match status" value="1"/>
</dbReference>
<keyword evidence="4" id="KW-1185">Reference proteome</keyword>
<dbReference type="EMBL" id="CP097479">
    <property type="protein sequence ID" value="USS93999.1"/>
    <property type="molecule type" value="Genomic_DNA"/>
</dbReference>
<dbReference type="Proteomes" id="UP001057532">
    <property type="component" value="Plasmid punnamed"/>
</dbReference>
<accession>A0ABY5C5F6</accession>
<feature type="region of interest" description="Disordered" evidence="2">
    <location>
        <begin position="173"/>
        <end position="214"/>
    </location>
</feature>
<protein>
    <submittedName>
        <fullName evidence="3">DUF4355 domain-containing protein</fullName>
    </submittedName>
</protein>
<feature type="region of interest" description="Disordered" evidence="2">
    <location>
        <begin position="19"/>
        <end position="63"/>
    </location>
</feature>
<keyword evidence="1" id="KW-0175">Coiled coil</keyword>
<evidence type="ECO:0000313" key="3">
    <source>
        <dbReference type="EMBL" id="USS93999.1"/>
    </source>
</evidence>
<feature type="compositionally biased region" description="Low complexity" evidence="2">
    <location>
        <begin position="179"/>
        <end position="190"/>
    </location>
</feature>
<reference evidence="3" key="1">
    <citation type="submission" date="2022-05" db="EMBL/GenBank/DDBJ databases">
        <authorList>
            <person name="Oliphant S.A."/>
            <person name="Watson-Haigh N.S."/>
            <person name="Sumby K.M."/>
            <person name="Gardner J.M."/>
            <person name="Jiranek V."/>
        </authorList>
    </citation>
    <scope>NUCLEOTIDE SEQUENCE</scope>
    <source>
        <strain evidence="3">Ru20-1</strain>
        <plasmid evidence="3">punnamed</plasmid>
    </source>
</reference>
<feature type="compositionally biased region" description="Basic and acidic residues" evidence="2">
    <location>
        <begin position="200"/>
        <end position="214"/>
    </location>
</feature>
<feature type="coiled-coil region" evidence="1">
    <location>
        <begin position="93"/>
        <end position="129"/>
    </location>
</feature>
<dbReference type="RefSeq" id="WP_252780884.1">
    <property type="nucleotide sequence ID" value="NZ_CP097479.1"/>
</dbReference>
<keyword evidence="3" id="KW-0614">Plasmid</keyword>
<proteinExistence type="predicted"/>
<organism evidence="3 4">
    <name type="scientific">Fructilactobacillus ixorae</name>
    <dbReference type="NCBI Taxonomy" id="1750535"/>
    <lineage>
        <taxon>Bacteria</taxon>
        <taxon>Bacillati</taxon>
        <taxon>Bacillota</taxon>
        <taxon>Bacilli</taxon>
        <taxon>Lactobacillales</taxon>
        <taxon>Lactobacillaceae</taxon>
        <taxon>Fructilactobacillus</taxon>
    </lineage>
</organism>
<sequence>MKTLGKRLPLNLQFFAESQSTSTSVSNSGSTMLSTSGSVSTSASTSASQSSSASASQSQSATFTQADIDKAVEEALKKFQDGQNQAKRYEHMTAQEKAEYDAQQAQKKAKEAEAQLARYQMRDEVMKNAVADEVTLSVDDLDHIVSADAETTKKNYEWLKGFEARIKDSMLEELKKGKPLPGNNGKQPKGSLGEQLAKQGESKRSNPYFKEGEN</sequence>
<gene>
    <name evidence="3" type="ORF">M8332_06845</name>
</gene>
<evidence type="ECO:0000313" key="4">
    <source>
        <dbReference type="Proteomes" id="UP001057532"/>
    </source>
</evidence>
<evidence type="ECO:0000256" key="1">
    <source>
        <dbReference type="SAM" id="Coils"/>
    </source>
</evidence>
<evidence type="ECO:0000256" key="2">
    <source>
        <dbReference type="SAM" id="MobiDB-lite"/>
    </source>
</evidence>